<dbReference type="PROSITE" id="PS51900">
    <property type="entry name" value="CB"/>
    <property type="match status" value="1"/>
</dbReference>
<evidence type="ECO:0000256" key="2">
    <source>
        <dbReference type="ARBA" id="ARBA00023125"/>
    </source>
</evidence>
<sequence>MGRKPTKNLNLPPKMRVENRKVGKAYYLDTNKIVDGKMKRCWVLLGHDFTTALQNYAETVGANEKEKTFFTFSDAWNKYQLTVLIKKAPQTQRGNLSESKRLLFTFGKAMLDEIKPMHIRRYLDHYSDKPRQADKEMALFSHVFNCARAWGLTEAANPVAGIEKHNSHGRKVYIYDEILKKVYDCADVPLRDFMDFMYLSGQRNMDSLKADERHIIDGCYEFSQGKTGKHMRIEVVGEFGALIDRIRKRKMLNKIVSTRLLVDLDGTPMTKDKIRSRFDTARKKAGVPKADFQLRDLRAKAITDKTDSHSLAEASAQGGHSDASFTQRTYVRRGKKVQPTK</sequence>
<dbReference type="GO" id="GO:0006310">
    <property type="term" value="P:DNA recombination"/>
    <property type="evidence" value="ECO:0007669"/>
    <property type="project" value="UniProtKB-KW"/>
</dbReference>
<dbReference type="GO" id="GO:0003677">
    <property type="term" value="F:DNA binding"/>
    <property type="evidence" value="ECO:0007669"/>
    <property type="project" value="UniProtKB-UniRule"/>
</dbReference>
<accession>A0A8J3CP81</accession>
<protein>
    <submittedName>
        <fullName evidence="7">Integrase</fullName>
    </submittedName>
</protein>
<evidence type="ECO:0000256" key="1">
    <source>
        <dbReference type="ARBA" id="ARBA00022908"/>
    </source>
</evidence>
<keyword evidence="1" id="KW-0229">DNA integration</keyword>
<evidence type="ECO:0000256" key="4">
    <source>
        <dbReference type="PROSITE-ProRule" id="PRU01248"/>
    </source>
</evidence>
<evidence type="ECO:0000256" key="3">
    <source>
        <dbReference type="ARBA" id="ARBA00023172"/>
    </source>
</evidence>
<dbReference type="Gene3D" id="1.10.443.10">
    <property type="entry name" value="Intergrase catalytic core"/>
    <property type="match status" value="1"/>
</dbReference>
<dbReference type="InterPro" id="IPR013762">
    <property type="entry name" value="Integrase-like_cat_sf"/>
</dbReference>
<keyword evidence="8" id="KW-1185">Reference proteome</keyword>
<dbReference type="InterPro" id="IPR002104">
    <property type="entry name" value="Integrase_catalytic"/>
</dbReference>
<dbReference type="EMBL" id="BMZG01000026">
    <property type="protein sequence ID" value="GHA80148.1"/>
    <property type="molecule type" value="Genomic_DNA"/>
</dbReference>
<reference evidence="7" key="1">
    <citation type="journal article" date="2014" name="Int. J. Syst. Evol. Microbiol.">
        <title>Complete genome sequence of Corynebacterium casei LMG S-19264T (=DSM 44701T), isolated from a smear-ripened cheese.</title>
        <authorList>
            <consortium name="US DOE Joint Genome Institute (JGI-PGF)"/>
            <person name="Walter F."/>
            <person name="Albersmeier A."/>
            <person name="Kalinowski J."/>
            <person name="Ruckert C."/>
        </authorList>
    </citation>
    <scope>NUCLEOTIDE SEQUENCE</scope>
    <source>
        <strain evidence="7">KCTC 32501</strain>
    </source>
</reference>
<dbReference type="GO" id="GO:0015074">
    <property type="term" value="P:DNA integration"/>
    <property type="evidence" value="ECO:0007669"/>
    <property type="project" value="UniProtKB-KW"/>
</dbReference>
<gene>
    <name evidence="7" type="ORF">GCM10009007_21110</name>
</gene>
<evidence type="ECO:0000256" key="5">
    <source>
        <dbReference type="SAM" id="MobiDB-lite"/>
    </source>
</evidence>
<dbReference type="Gene3D" id="1.10.150.130">
    <property type="match status" value="1"/>
</dbReference>
<evidence type="ECO:0000259" key="6">
    <source>
        <dbReference type="PROSITE" id="PS51900"/>
    </source>
</evidence>
<dbReference type="InterPro" id="IPR010998">
    <property type="entry name" value="Integrase_recombinase_N"/>
</dbReference>
<dbReference type="RefSeq" id="WP_189493948.1">
    <property type="nucleotide sequence ID" value="NZ_BMZG01000026.1"/>
</dbReference>
<name>A0A8J3CP81_9BURK</name>
<keyword evidence="3" id="KW-0233">DNA recombination</keyword>
<dbReference type="Pfam" id="PF00589">
    <property type="entry name" value="Phage_integrase"/>
    <property type="match status" value="1"/>
</dbReference>
<reference evidence="7" key="2">
    <citation type="submission" date="2020-09" db="EMBL/GenBank/DDBJ databases">
        <authorList>
            <person name="Sun Q."/>
            <person name="Kim S."/>
        </authorList>
    </citation>
    <scope>NUCLEOTIDE SEQUENCE</scope>
    <source>
        <strain evidence="7">KCTC 32501</strain>
    </source>
</reference>
<feature type="compositionally biased region" description="Basic residues" evidence="5">
    <location>
        <begin position="330"/>
        <end position="341"/>
    </location>
</feature>
<feature type="domain" description="Core-binding (CB)" evidence="6">
    <location>
        <begin position="67"/>
        <end position="148"/>
    </location>
</feature>
<dbReference type="SUPFAM" id="SSF56349">
    <property type="entry name" value="DNA breaking-rejoining enzymes"/>
    <property type="match status" value="1"/>
</dbReference>
<proteinExistence type="predicted"/>
<dbReference type="InterPro" id="IPR011010">
    <property type="entry name" value="DNA_brk_join_enz"/>
</dbReference>
<keyword evidence="2 4" id="KW-0238">DNA-binding</keyword>
<dbReference type="Proteomes" id="UP000614287">
    <property type="component" value="Unassembled WGS sequence"/>
</dbReference>
<dbReference type="InterPro" id="IPR044068">
    <property type="entry name" value="CB"/>
</dbReference>
<evidence type="ECO:0000313" key="7">
    <source>
        <dbReference type="EMBL" id="GHA80148.1"/>
    </source>
</evidence>
<comment type="caution">
    <text evidence="7">The sequence shown here is derived from an EMBL/GenBank/DDBJ whole genome shotgun (WGS) entry which is preliminary data.</text>
</comment>
<evidence type="ECO:0000313" key="8">
    <source>
        <dbReference type="Proteomes" id="UP000614287"/>
    </source>
</evidence>
<organism evidence="7 8">
    <name type="scientific">Formosimonas limnophila</name>
    <dbReference type="NCBI Taxonomy" id="1384487"/>
    <lineage>
        <taxon>Bacteria</taxon>
        <taxon>Pseudomonadati</taxon>
        <taxon>Pseudomonadota</taxon>
        <taxon>Betaproteobacteria</taxon>
        <taxon>Burkholderiales</taxon>
        <taxon>Burkholderiaceae</taxon>
        <taxon>Formosimonas</taxon>
    </lineage>
</organism>
<feature type="region of interest" description="Disordered" evidence="5">
    <location>
        <begin position="304"/>
        <end position="341"/>
    </location>
</feature>
<dbReference type="AlphaFoldDB" id="A0A8J3CP81"/>